<dbReference type="GO" id="GO:0016597">
    <property type="term" value="F:amino acid binding"/>
    <property type="evidence" value="ECO:0007669"/>
    <property type="project" value="InterPro"/>
</dbReference>
<dbReference type="NCBIfam" id="TIGR00658">
    <property type="entry name" value="orni_carb_tr"/>
    <property type="match status" value="1"/>
</dbReference>
<dbReference type="GO" id="GO:0005737">
    <property type="term" value="C:cytoplasm"/>
    <property type="evidence" value="ECO:0007669"/>
    <property type="project" value="UniProtKB-SubCell"/>
</dbReference>
<dbReference type="AlphaFoldDB" id="A0A7V0LUI1"/>
<dbReference type="PRINTS" id="PR00102">
    <property type="entry name" value="OTCASE"/>
</dbReference>
<comment type="pathway">
    <text evidence="1">Amino-acid biosynthesis; L-arginine biosynthesis; L-arginine from L-ornithine and carbamoyl phosphate: step 1/3.</text>
</comment>
<dbReference type="InterPro" id="IPR006131">
    <property type="entry name" value="Asp_carbamoyltransf_Asp/Orn-bd"/>
</dbReference>
<evidence type="ECO:0000256" key="5">
    <source>
        <dbReference type="ARBA" id="ARBA00048772"/>
    </source>
</evidence>
<dbReference type="SUPFAM" id="SSF53671">
    <property type="entry name" value="Aspartate/ornithine carbamoyltransferase"/>
    <property type="match status" value="1"/>
</dbReference>
<feature type="binding site" evidence="6">
    <location>
        <position position="157"/>
    </location>
    <ligand>
        <name>L-ornithine</name>
        <dbReference type="ChEBI" id="CHEBI:46911"/>
    </ligand>
</feature>
<dbReference type="InterPro" id="IPR006132">
    <property type="entry name" value="Asp/Orn_carbamoyltranf_P-bd"/>
</dbReference>
<keyword evidence="4 6" id="KW-0808">Transferase</keyword>
<comment type="catalytic activity">
    <reaction evidence="5 6">
        <text>carbamoyl phosphate + L-ornithine = L-citrulline + phosphate + H(+)</text>
        <dbReference type="Rhea" id="RHEA:19513"/>
        <dbReference type="ChEBI" id="CHEBI:15378"/>
        <dbReference type="ChEBI" id="CHEBI:43474"/>
        <dbReference type="ChEBI" id="CHEBI:46911"/>
        <dbReference type="ChEBI" id="CHEBI:57743"/>
        <dbReference type="ChEBI" id="CHEBI:58228"/>
        <dbReference type="EC" id="2.1.3.3"/>
    </reaction>
</comment>
<dbReference type="GO" id="GO:0019240">
    <property type="term" value="P:citrulline biosynthetic process"/>
    <property type="evidence" value="ECO:0007669"/>
    <property type="project" value="TreeGrafter"/>
</dbReference>
<comment type="caution">
    <text evidence="6">Lacks conserved residue(s) required for the propagation of feature annotation.</text>
</comment>
<name>A0A7V0LUI1_UNCW3</name>
<dbReference type="PRINTS" id="PR00100">
    <property type="entry name" value="AOTCASE"/>
</dbReference>
<feature type="binding site" evidence="6">
    <location>
        <position position="221"/>
    </location>
    <ligand>
        <name>L-ornithine</name>
        <dbReference type="ChEBI" id="CHEBI:46911"/>
    </ligand>
</feature>
<comment type="similarity">
    <text evidence="2 6">Belongs to the aspartate/ornithine carbamoyltransferase superfamily. OTCase family.</text>
</comment>
<evidence type="ECO:0000256" key="2">
    <source>
        <dbReference type="ARBA" id="ARBA00007805"/>
    </source>
</evidence>
<dbReference type="PANTHER" id="PTHR45753">
    <property type="entry name" value="ORNITHINE CARBAMOYLTRANSFERASE, MITOCHONDRIAL"/>
    <property type="match status" value="1"/>
</dbReference>
<evidence type="ECO:0000256" key="6">
    <source>
        <dbReference type="HAMAP-Rule" id="MF_01109"/>
    </source>
</evidence>
<dbReference type="HAMAP" id="MF_01109">
    <property type="entry name" value="OTCase"/>
    <property type="match status" value="1"/>
</dbReference>
<dbReference type="Proteomes" id="UP000886381">
    <property type="component" value="Unassembled WGS sequence"/>
</dbReference>
<accession>A0A7V0LUI1</accession>
<dbReference type="InterPro" id="IPR024904">
    <property type="entry name" value="OTCase_ArgI"/>
</dbReference>
<evidence type="ECO:0000259" key="8">
    <source>
        <dbReference type="Pfam" id="PF02729"/>
    </source>
</evidence>
<dbReference type="FunFam" id="3.40.50.1370:FF:000008">
    <property type="entry name" value="Ornithine carbamoyltransferase"/>
    <property type="match status" value="1"/>
</dbReference>
<reference evidence="9" key="1">
    <citation type="journal article" date="2020" name="mSystems">
        <title>Genome- and Community-Level Interaction Insights into Carbon Utilization and Element Cycling Functions of Hydrothermarchaeota in Hydrothermal Sediment.</title>
        <authorList>
            <person name="Zhou Z."/>
            <person name="Liu Y."/>
            <person name="Xu W."/>
            <person name="Pan J."/>
            <person name="Luo Z.H."/>
            <person name="Li M."/>
        </authorList>
    </citation>
    <scope>NUCLEOTIDE SEQUENCE [LARGE SCALE GENOMIC DNA]</scope>
    <source>
        <strain evidence="9">HyVt-28</strain>
    </source>
</reference>
<evidence type="ECO:0000313" key="9">
    <source>
        <dbReference type="EMBL" id="HDL60392.1"/>
    </source>
</evidence>
<evidence type="ECO:0000259" key="7">
    <source>
        <dbReference type="Pfam" id="PF00185"/>
    </source>
</evidence>
<evidence type="ECO:0000256" key="1">
    <source>
        <dbReference type="ARBA" id="ARBA00004975"/>
    </source>
</evidence>
<proteinExistence type="inferred from homology"/>
<dbReference type="GO" id="GO:0042450">
    <property type="term" value="P:L-arginine biosynthetic process via ornithine"/>
    <property type="evidence" value="ECO:0007669"/>
    <property type="project" value="UniProtKB-UniRule"/>
</dbReference>
<feature type="binding site" evidence="6">
    <location>
        <position position="289"/>
    </location>
    <ligand>
        <name>carbamoyl phosphate</name>
        <dbReference type="ChEBI" id="CHEBI:58228"/>
    </ligand>
</feature>
<dbReference type="InterPro" id="IPR002292">
    <property type="entry name" value="Orn/put_carbamltrans"/>
</dbReference>
<gene>
    <name evidence="9" type="primary">argF</name>
    <name evidence="9" type="ORF">ENH14_02930</name>
</gene>
<feature type="binding site" evidence="6">
    <location>
        <position position="100"/>
    </location>
    <ligand>
        <name>carbamoyl phosphate</name>
        <dbReference type="ChEBI" id="CHEBI:58228"/>
    </ligand>
</feature>
<dbReference type="PANTHER" id="PTHR45753:SF3">
    <property type="entry name" value="ORNITHINE TRANSCARBAMYLASE, MITOCHONDRIAL"/>
    <property type="match status" value="1"/>
</dbReference>
<keyword evidence="6" id="KW-0963">Cytoplasm</keyword>
<comment type="subcellular location">
    <subcellularLocation>
        <location evidence="6">Cytoplasm</location>
    </subcellularLocation>
</comment>
<sequence length="305" mass="34185">MKKDFLSILDLSQDEALELLDIAVKFKKGKISSKPLEGKVIALIFEKPSLRTRVTFEKAIYDLGGHPVYLAPGDIKLGVRESVKDVARNLERWVDGIVARVFAHSTLLEMAENVKIPVINALSDIEHPCQTLADYMVILEKSGKTKINLAFIGDGNNVANSLMLMTALLGGKFTIACPEGYEPDKNLMAKARELASKSRGDIVVVRDPVDAVKDADFIYTDVWTSMGQEVEAEKRRKIFSQYQVNRELLSKAPEHALVMHCLPAHRGEEITDDVLDGHRSIVLDEAENRLHTEKALLWLIYRQFS</sequence>
<feature type="domain" description="Aspartate/ornithine carbamoyltransferase carbamoyl-P binding" evidence="8">
    <location>
        <begin position="3"/>
        <end position="140"/>
    </location>
</feature>
<dbReference type="EMBL" id="DRDR01000126">
    <property type="protein sequence ID" value="HDL60392.1"/>
    <property type="molecule type" value="Genomic_DNA"/>
</dbReference>
<feature type="binding site" evidence="6">
    <location>
        <begin position="261"/>
        <end position="262"/>
    </location>
    <ligand>
        <name>carbamoyl phosphate</name>
        <dbReference type="ChEBI" id="CHEBI:58228"/>
    </ligand>
</feature>
<feature type="binding site" evidence="6">
    <location>
        <begin position="225"/>
        <end position="226"/>
    </location>
    <ligand>
        <name>L-ornithine</name>
        <dbReference type="ChEBI" id="CHEBI:46911"/>
    </ligand>
</feature>
<feature type="binding site" evidence="6">
    <location>
        <begin position="127"/>
        <end position="130"/>
    </location>
    <ligand>
        <name>carbamoyl phosphate</name>
        <dbReference type="ChEBI" id="CHEBI:58228"/>
    </ligand>
</feature>
<evidence type="ECO:0000256" key="4">
    <source>
        <dbReference type="ARBA" id="ARBA00022679"/>
    </source>
</evidence>
<protein>
    <recommendedName>
        <fullName evidence="3 6">Ornithine carbamoyltransferase</fullName>
        <shortName evidence="6">OTCase</shortName>
        <ecNumber evidence="3 6">2.1.3.3</ecNumber>
    </recommendedName>
</protein>
<dbReference type="Pfam" id="PF00185">
    <property type="entry name" value="OTCace"/>
    <property type="match status" value="1"/>
</dbReference>
<dbReference type="EC" id="2.1.3.3" evidence="3 6"/>
<dbReference type="InterPro" id="IPR006130">
    <property type="entry name" value="Asp/Orn_carbamoylTrfase"/>
</dbReference>
<dbReference type="Pfam" id="PF02729">
    <property type="entry name" value="OTCace_N"/>
    <property type="match status" value="1"/>
</dbReference>
<dbReference type="Gene3D" id="3.40.50.1370">
    <property type="entry name" value="Aspartate/ornithine carbamoyltransferase"/>
    <property type="match status" value="2"/>
</dbReference>
<feature type="domain" description="Aspartate/ornithine carbamoyltransferase Asp/Orn-binding" evidence="7">
    <location>
        <begin position="146"/>
        <end position="299"/>
    </location>
</feature>
<dbReference type="GO" id="GO:0004585">
    <property type="term" value="F:ornithine carbamoyltransferase activity"/>
    <property type="evidence" value="ECO:0007669"/>
    <property type="project" value="UniProtKB-UniRule"/>
</dbReference>
<comment type="caution">
    <text evidence="9">The sequence shown here is derived from an EMBL/GenBank/DDBJ whole genome shotgun (WGS) entry which is preliminary data.</text>
</comment>
<dbReference type="NCBIfam" id="NF001986">
    <property type="entry name" value="PRK00779.1"/>
    <property type="match status" value="1"/>
</dbReference>
<organism evidence="9">
    <name type="scientific">candidate division WOR-3 bacterium</name>
    <dbReference type="NCBI Taxonomy" id="2052148"/>
    <lineage>
        <taxon>Bacteria</taxon>
        <taxon>Bacteria division WOR-3</taxon>
    </lineage>
</organism>
<dbReference type="InterPro" id="IPR036901">
    <property type="entry name" value="Asp/Orn_carbamoylTrfase_sf"/>
</dbReference>
<evidence type="ECO:0000256" key="3">
    <source>
        <dbReference type="ARBA" id="ARBA00013007"/>
    </source>
</evidence>